<keyword evidence="6 12" id="KW-0658">Purine biosynthesis</keyword>
<dbReference type="InterPro" id="IPR020557">
    <property type="entry name" value="Fumarate_lyase_CS"/>
</dbReference>
<dbReference type="PANTHER" id="PTHR43172:SF1">
    <property type="entry name" value="ADENYLOSUCCINATE LYASE"/>
    <property type="match status" value="1"/>
</dbReference>
<dbReference type="NCBIfam" id="TIGR00928">
    <property type="entry name" value="purB"/>
    <property type="match status" value="1"/>
</dbReference>
<evidence type="ECO:0000256" key="5">
    <source>
        <dbReference type="ARBA" id="ARBA00017058"/>
    </source>
</evidence>
<dbReference type="FunFam" id="1.10.40.30:FF:000007">
    <property type="entry name" value="Adenylosuccinate lyase"/>
    <property type="match status" value="1"/>
</dbReference>
<sequence length="435" mass="48508">MIARYTRPAMGKIWSDENKYRCWLKVEAAASQALAKFGLVPQEAADAIRDRGNFTVQRIDEIEAEVRHDVIAFTTTVAEHIANPEHSRWLHYGLTSTDVVDTAQALQLKEASALIHKGIAALADTLKKRALEFKHTPIIGRTHGVHAEPSTFGLKLLLWYAEVQRNLTRFDAAAEDLRIGKLSGAVGTFGHLKPEHEAAICAGLDLKPVPIATQVIQRDLHAAYICALAVLASTLDKIATEVRHLQRTEVREAEEFFSEKQKGSSAMPHKRNPITSEQISGLARVMRANAQVALENVALWHERDISHSSAERVILPDSTILADYLLAKTENLIAKLLVYPERMLRNLESTGGLIFSGQLLLDLAESGMSREDAYRLVQSHAMRSWKEGLNFREEVAKDPAITARLTPEKLAHAFDYNRQLANVDAIFERVLTESH</sequence>
<reference evidence="14" key="1">
    <citation type="journal article" date="2014" name="Int. J. Syst. Evol. Microbiol.">
        <title>Complete genome sequence of Corynebacterium casei LMG S-19264T (=DSM 44701T), isolated from a smear-ripened cheese.</title>
        <authorList>
            <consortium name="US DOE Joint Genome Institute (JGI-PGF)"/>
            <person name="Walter F."/>
            <person name="Albersmeier A."/>
            <person name="Kalinowski J."/>
            <person name="Ruckert C."/>
        </authorList>
    </citation>
    <scope>NUCLEOTIDE SEQUENCE</scope>
    <source>
        <strain evidence="14">CGMCC 1.15447</strain>
    </source>
</reference>
<reference evidence="14" key="2">
    <citation type="submission" date="2020-09" db="EMBL/GenBank/DDBJ databases">
        <authorList>
            <person name="Sun Q."/>
            <person name="Zhou Y."/>
        </authorList>
    </citation>
    <scope>NUCLEOTIDE SEQUENCE</scope>
    <source>
        <strain evidence="14">CGMCC 1.15447</strain>
    </source>
</reference>
<protein>
    <recommendedName>
        <fullName evidence="5 11">Adenylosuccinate lyase</fullName>
        <shortName evidence="12">ASL</shortName>
        <ecNumber evidence="4 11">4.3.2.2</ecNumber>
    </recommendedName>
    <alternativeName>
        <fullName evidence="9 12">Adenylosuccinase</fullName>
    </alternativeName>
</protein>
<evidence type="ECO:0000313" key="14">
    <source>
        <dbReference type="EMBL" id="GGA58645.1"/>
    </source>
</evidence>
<dbReference type="PROSITE" id="PS00163">
    <property type="entry name" value="FUMARATE_LYASES"/>
    <property type="match status" value="1"/>
</dbReference>
<evidence type="ECO:0000256" key="11">
    <source>
        <dbReference type="NCBIfam" id="TIGR00928"/>
    </source>
</evidence>
<evidence type="ECO:0000256" key="3">
    <source>
        <dbReference type="ARBA" id="ARBA00008273"/>
    </source>
</evidence>
<dbReference type="Proteomes" id="UP000648801">
    <property type="component" value="Unassembled WGS sequence"/>
</dbReference>
<accession>A0A916RLV0</accession>
<keyword evidence="7 12" id="KW-0456">Lyase</keyword>
<evidence type="ECO:0000256" key="1">
    <source>
        <dbReference type="ARBA" id="ARBA00004706"/>
    </source>
</evidence>
<dbReference type="EC" id="4.3.2.2" evidence="4 11"/>
<dbReference type="EMBL" id="BMJB01000001">
    <property type="protein sequence ID" value="GGA58645.1"/>
    <property type="molecule type" value="Genomic_DNA"/>
</dbReference>
<dbReference type="Pfam" id="PF00206">
    <property type="entry name" value="Lyase_1"/>
    <property type="match status" value="1"/>
</dbReference>
<organism evidence="14 15">
    <name type="scientific">Edaphobacter acidisoli</name>
    <dbReference type="NCBI Taxonomy" id="2040573"/>
    <lineage>
        <taxon>Bacteria</taxon>
        <taxon>Pseudomonadati</taxon>
        <taxon>Acidobacteriota</taxon>
        <taxon>Terriglobia</taxon>
        <taxon>Terriglobales</taxon>
        <taxon>Acidobacteriaceae</taxon>
        <taxon>Edaphobacter</taxon>
    </lineage>
</organism>
<dbReference type="PRINTS" id="PR00145">
    <property type="entry name" value="ARGSUCLYASE"/>
</dbReference>
<gene>
    <name evidence="14" type="primary">purB</name>
    <name evidence="14" type="ORF">GCM10011507_07530</name>
</gene>
<dbReference type="CDD" id="cd01360">
    <property type="entry name" value="Adenylsuccinate_lyase_1"/>
    <property type="match status" value="1"/>
</dbReference>
<evidence type="ECO:0000256" key="6">
    <source>
        <dbReference type="ARBA" id="ARBA00022755"/>
    </source>
</evidence>
<dbReference type="GO" id="GO:0044208">
    <property type="term" value="P:'de novo' AMP biosynthetic process"/>
    <property type="evidence" value="ECO:0007669"/>
    <property type="project" value="TreeGrafter"/>
</dbReference>
<dbReference type="GO" id="GO:0004018">
    <property type="term" value="F:N6-(1,2-dicarboxyethyl)AMP AMP-lyase (fumarate-forming) activity"/>
    <property type="evidence" value="ECO:0007669"/>
    <property type="project" value="UniProtKB-UniRule"/>
</dbReference>
<comment type="catalytic activity">
    <reaction evidence="10">
        <text>N(6)-(1,2-dicarboxyethyl)-AMP = fumarate + AMP</text>
        <dbReference type="Rhea" id="RHEA:16853"/>
        <dbReference type="ChEBI" id="CHEBI:29806"/>
        <dbReference type="ChEBI" id="CHEBI:57567"/>
        <dbReference type="ChEBI" id="CHEBI:456215"/>
        <dbReference type="EC" id="4.3.2.2"/>
    </reaction>
    <physiologicalReaction direction="left-to-right" evidence="10">
        <dbReference type="Rhea" id="RHEA:16854"/>
    </physiologicalReaction>
</comment>
<dbReference type="SUPFAM" id="SSF48557">
    <property type="entry name" value="L-aspartase-like"/>
    <property type="match status" value="1"/>
</dbReference>
<dbReference type="FunFam" id="1.20.200.10:FF:000008">
    <property type="entry name" value="Adenylosuccinate lyase"/>
    <property type="match status" value="1"/>
</dbReference>
<dbReference type="SMART" id="SM00998">
    <property type="entry name" value="ADSL_C"/>
    <property type="match status" value="1"/>
</dbReference>
<dbReference type="InterPro" id="IPR004769">
    <property type="entry name" value="Pur_lyase"/>
</dbReference>
<dbReference type="InterPro" id="IPR008948">
    <property type="entry name" value="L-Aspartase-like"/>
</dbReference>
<evidence type="ECO:0000313" key="15">
    <source>
        <dbReference type="Proteomes" id="UP000648801"/>
    </source>
</evidence>
<comment type="caution">
    <text evidence="14">The sequence shown here is derived from an EMBL/GenBank/DDBJ whole genome shotgun (WGS) entry which is preliminary data.</text>
</comment>
<comment type="similarity">
    <text evidence="3 12">Belongs to the lyase 1 family. Adenylosuccinate lyase subfamily.</text>
</comment>
<dbReference type="InterPro" id="IPR024083">
    <property type="entry name" value="Fumarase/histidase_N"/>
</dbReference>
<dbReference type="RefSeq" id="WP_188757965.1">
    <property type="nucleotide sequence ID" value="NZ_BMJB01000001.1"/>
</dbReference>
<dbReference type="Pfam" id="PF10397">
    <property type="entry name" value="ADSL_C"/>
    <property type="match status" value="1"/>
</dbReference>
<comment type="pathway">
    <text evidence="2 12">Purine metabolism; AMP biosynthesis via de novo pathway; AMP from IMP: step 2/2.</text>
</comment>
<name>A0A916RLV0_9BACT</name>
<dbReference type="InterPro" id="IPR019468">
    <property type="entry name" value="AdenyloSucc_lyase_C"/>
</dbReference>
<evidence type="ECO:0000256" key="4">
    <source>
        <dbReference type="ARBA" id="ARBA00012339"/>
    </source>
</evidence>
<keyword evidence="15" id="KW-1185">Reference proteome</keyword>
<dbReference type="InterPro" id="IPR022761">
    <property type="entry name" value="Fumarate_lyase_N"/>
</dbReference>
<dbReference type="AlphaFoldDB" id="A0A916RLV0"/>
<dbReference type="Gene3D" id="1.20.200.10">
    <property type="entry name" value="Fumarase/aspartase (Central domain)"/>
    <property type="match status" value="1"/>
</dbReference>
<dbReference type="InterPro" id="IPR000362">
    <property type="entry name" value="Fumarate_lyase_fam"/>
</dbReference>
<dbReference type="PANTHER" id="PTHR43172">
    <property type="entry name" value="ADENYLOSUCCINATE LYASE"/>
    <property type="match status" value="1"/>
</dbReference>
<proteinExistence type="inferred from homology"/>
<dbReference type="GO" id="GO:0005829">
    <property type="term" value="C:cytosol"/>
    <property type="evidence" value="ECO:0007669"/>
    <property type="project" value="TreeGrafter"/>
</dbReference>
<comment type="catalytic activity">
    <reaction evidence="8">
        <text>(2S)-2-[5-amino-1-(5-phospho-beta-D-ribosyl)imidazole-4-carboxamido]succinate = 5-amino-1-(5-phospho-beta-D-ribosyl)imidazole-4-carboxamide + fumarate</text>
        <dbReference type="Rhea" id="RHEA:23920"/>
        <dbReference type="ChEBI" id="CHEBI:29806"/>
        <dbReference type="ChEBI" id="CHEBI:58443"/>
        <dbReference type="ChEBI" id="CHEBI:58475"/>
        <dbReference type="EC" id="4.3.2.2"/>
    </reaction>
    <physiologicalReaction direction="left-to-right" evidence="8">
        <dbReference type="Rhea" id="RHEA:23921"/>
    </physiologicalReaction>
</comment>
<dbReference type="PRINTS" id="PR00149">
    <property type="entry name" value="FUMRATELYASE"/>
</dbReference>
<comment type="pathway">
    <text evidence="1 12">Purine metabolism; IMP biosynthesis via de novo pathway; 5-amino-1-(5-phospho-D-ribosyl)imidazole-4-carboxamide from 5-amino-1-(5-phospho-D-ribosyl)imidazole-4-carboxylate: step 2/2.</text>
</comment>
<evidence type="ECO:0000259" key="13">
    <source>
        <dbReference type="SMART" id="SM00998"/>
    </source>
</evidence>
<evidence type="ECO:0000256" key="8">
    <source>
        <dbReference type="ARBA" id="ARBA00024477"/>
    </source>
</evidence>
<feature type="domain" description="Adenylosuccinate lyase C-terminal" evidence="13">
    <location>
        <begin position="351"/>
        <end position="431"/>
    </location>
</feature>
<evidence type="ECO:0000256" key="9">
    <source>
        <dbReference type="ARBA" id="ARBA00030717"/>
    </source>
</evidence>
<evidence type="ECO:0000256" key="10">
    <source>
        <dbReference type="ARBA" id="ARBA00049115"/>
    </source>
</evidence>
<dbReference type="Gene3D" id="1.10.275.10">
    <property type="entry name" value="Fumarase/aspartase (N-terminal domain)"/>
    <property type="match status" value="1"/>
</dbReference>
<dbReference type="GO" id="GO:0070626">
    <property type="term" value="F:(S)-2-(5-amino-1-(5-phospho-D-ribosyl)imidazole-4-carboxamido) succinate lyase (fumarate-forming) activity"/>
    <property type="evidence" value="ECO:0007669"/>
    <property type="project" value="TreeGrafter"/>
</dbReference>
<dbReference type="Gene3D" id="1.10.40.30">
    <property type="entry name" value="Fumarase/aspartase (C-terminal domain)"/>
    <property type="match status" value="1"/>
</dbReference>
<evidence type="ECO:0000256" key="7">
    <source>
        <dbReference type="ARBA" id="ARBA00023239"/>
    </source>
</evidence>
<evidence type="ECO:0000256" key="12">
    <source>
        <dbReference type="RuleBase" id="RU361172"/>
    </source>
</evidence>
<evidence type="ECO:0000256" key="2">
    <source>
        <dbReference type="ARBA" id="ARBA00004734"/>
    </source>
</evidence>